<evidence type="ECO:0008006" key="3">
    <source>
        <dbReference type="Google" id="ProtNLM"/>
    </source>
</evidence>
<proteinExistence type="predicted"/>
<gene>
    <name evidence="1" type="ORF">IDM48_09230</name>
</gene>
<evidence type="ECO:0000313" key="2">
    <source>
        <dbReference type="Proteomes" id="UP000516421"/>
    </source>
</evidence>
<sequence>MSFLSNLALRSTTGALILNSGIGKLGMDEGTYGYLQQMAKVGVPQVEKLSANTFGKSLAYGETALGAALLLPVIPAKLAGLGLTVFSAGMLTMYFGDENMTMEDGIRPSQEGTALAKDFVLLGAGLALLLSKKKK</sequence>
<dbReference type="Proteomes" id="UP000516421">
    <property type="component" value="Chromosome"/>
</dbReference>
<keyword evidence="2" id="KW-1185">Reference proteome</keyword>
<evidence type="ECO:0000313" key="1">
    <source>
        <dbReference type="EMBL" id="QNV39547.1"/>
    </source>
</evidence>
<reference evidence="1 2" key="1">
    <citation type="submission" date="2020-09" db="EMBL/GenBank/DDBJ databases">
        <title>Investigation of environmental microbe.</title>
        <authorList>
            <person name="Ou Y."/>
            <person name="Kang Q."/>
        </authorList>
    </citation>
    <scope>NUCLEOTIDE SEQUENCE [LARGE SCALE GENOMIC DNA]</scope>
    <source>
        <strain evidence="1 2">KJZ-9</strain>
    </source>
</reference>
<dbReference type="KEGG" id="rama:IDM48_09230"/>
<dbReference type="RefSeq" id="WP_068170486.1">
    <property type="nucleotide sequence ID" value="NZ_BAAAHX010000008.1"/>
</dbReference>
<dbReference type="EMBL" id="CP061538">
    <property type="protein sequence ID" value="QNV39547.1"/>
    <property type="molecule type" value="Genomic_DNA"/>
</dbReference>
<accession>A0A7H2BIQ1</accession>
<protein>
    <recommendedName>
        <fullName evidence="3">DoxX family membrane protein</fullName>
    </recommendedName>
</protein>
<name>A0A7H2BIQ1_9MICC</name>
<organism evidence="1 2">
    <name type="scientific">Rothia amarae</name>
    <dbReference type="NCBI Taxonomy" id="169480"/>
    <lineage>
        <taxon>Bacteria</taxon>
        <taxon>Bacillati</taxon>
        <taxon>Actinomycetota</taxon>
        <taxon>Actinomycetes</taxon>
        <taxon>Micrococcales</taxon>
        <taxon>Micrococcaceae</taxon>
        <taxon>Rothia</taxon>
    </lineage>
</organism>
<dbReference type="AlphaFoldDB" id="A0A7H2BIQ1"/>